<protein>
    <recommendedName>
        <fullName evidence="5">Beta-lactamase-inhibitor-like PepSY-like domain-containing protein</fullName>
    </recommendedName>
</protein>
<dbReference type="Proteomes" id="UP001319200">
    <property type="component" value="Unassembled WGS sequence"/>
</dbReference>
<feature type="compositionally biased region" description="Basic and acidic residues" evidence="1">
    <location>
        <begin position="41"/>
        <end position="58"/>
    </location>
</feature>
<feature type="compositionally biased region" description="Low complexity" evidence="1">
    <location>
        <begin position="23"/>
        <end position="33"/>
    </location>
</feature>
<keyword evidence="4" id="KW-1185">Reference proteome</keyword>
<feature type="region of interest" description="Disordered" evidence="1">
    <location>
        <begin position="76"/>
        <end position="108"/>
    </location>
</feature>
<proteinExistence type="predicted"/>
<evidence type="ECO:0000256" key="2">
    <source>
        <dbReference type="SAM" id="SignalP"/>
    </source>
</evidence>
<evidence type="ECO:0000313" key="4">
    <source>
        <dbReference type="Proteomes" id="UP001319200"/>
    </source>
</evidence>
<dbReference type="RefSeq" id="WP_254167799.1">
    <property type="nucleotide sequence ID" value="NZ_JAHESF010000028.1"/>
</dbReference>
<feature type="signal peptide" evidence="2">
    <location>
        <begin position="1"/>
        <end position="21"/>
    </location>
</feature>
<sequence>MKKVMLAFCLLLGGIVTYAQQQDSTSRDQQQSQYPTMQGQDQDREKINSRDLPDAIKRSLEGQEYRGWLVNAAYKSKGTSDMNQSDTTSSSSSGQQDTTSVSGNTGNTGAYAQEMYVVELKNGAQTKTVRFDKDGKKLDGQGPEGQDNK</sequence>
<feature type="chain" id="PRO_5043054799" description="Beta-lactamase-inhibitor-like PepSY-like domain-containing protein" evidence="2">
    <location>
        <begin position="22"/>
        <end position="149"/>
    </location>
</feature>
<accession>A0AAP2DSJ0</accession>
<keyword evidence="2" id="KW-0732">Signal</keyword>
<dbReference type="AlphaFoldDB" id="A0AAP2DSJ0"/>
<reference evidence="3 4" key="1">
    <citation type="submission" date="2021-05" db="EMBL/GenBank/DDBJ databases">
        <title>A Polyphasic approach of four new species of the genus Ohtaekwangia: Ohtaekwangia histidinii sp. nov., Ohtaekwangia cretensis sp. nov., Ohtaekwangia indiensis sp. nov., Ohtaekwangia reichenbachii sp. nov. from diverse environment.</title>
        <authorList>
            <person name="Octaviana S."/>
        </authorList>
    </citation>
    <scope>NUCLEOTIDE SEQUENCE [LARGE SCALE GENOMIC DNA]</scope>
    <source>
        <strain evidence="3 4">PWU4</strain>
    </source>
</reference>
<evidence type="ECO:0000313" key="3">
    <source>
        <dbReference type="EMBL" id="MBT1699689.1"/>
    </source>
</evidence>
<evidence type="ECO:0000256" key="1">
    <source>
        <dbReference type="SAM" id="MobiDB-lite"/>
    </source>
</evidence>
<comment type="caution">
    <text evidence="3">The sequence shown here is derived from an EMBL/GenBank/DDBJ whole genome shotgun (WGS) entry which is preliminary data.</text>
</comment>
<organism evidence="3 4">
    <name type="scientific">Chryseosolibacter histidini</name>
    <dbReference type="NCBI Taxonomy" id="2782349"/>
    <lineage>
        <taxon>Bacteria</taxon>
        <taxon>Pseudomonadati</taxon>
        <taxon>Bacteroidota</taxon>
        <taxon>Cytophagia</taxon>
        <taxon>Cytophagales</taxon>
        <taxon>Chryseotaleaceae</taxon>
        <taxon>Chryseosolibacter</taxon>
    </lineage>
</organism>
<evidence type="ECO:0008006" key="5">
    <source>
        <dbReference type="Google" id="ProtNLM"/>
    </source>
</evidence>
<feature type="region of interest" description="Disordered" evidence="1">
    <location>
        <begin position="125"/>
        <end position="149"/>
    </location>
</feature>
<gene>
    <name evidence="3" type="ORF">KK083_22570</name>
</gene>
<dbReference type="EMBL" id="JAHESF010000028">
    <property type="protein sequence ID" value="MBT1699689.1"/>
    <property type="molecule type" value="Genomic_DNA"/>
</dbReference>
<name>A0AAP2DSJ0_9BACT</name>
<feature type="region of interest" description="Disordered" evidence="1">
    <location>
        <begin position="23"/>
        <end position="58"/>
    </location>
</feature>
<feature type="compositionally biased region" description="Basic and acidic residues" evidence="1">
    <location>
        <begin position="129"/>
        <end position="139"/>
    </location>
</feature>
<feature type="compositionally biased region" description="Low complexity" evidence="1">
    <location>
        <begin position="79"/>
        <end position="108"/>
    </location>
</feature>